<dbReference type="STRING" id="1314776.A0A165ZDY9"/>
<feature type="compositionally biased region" description="Basic and acidic residues" evidence="1">
    <location>
        <begin position="236"/>
        <end position="246"/>
    </location>
</feature>
<evidence type="ECO:0008006" key="4">
    <source>
        <dbReference type="Google" id="ProtNLM"/>
    </source>
</evidence>
<name>A0A165ZDY9_9AGAM</name>
<feature type="compositionally biased region" description="Acidic residues" evidence="1">
    <location>
        <begin position="187"/>
        <end position="202"/>
    </location>
</feature>
<organism evidence="2 3">
    <name type="scientific">Sistotremastrum suecicum HHB10207 ss-3</name>
    <dbReference type="NCBI Taxonomy" id="1314776"/>
    <lineage>
        <taxon>Eukaryota</taxon>
        <taxon>Fungi</taxon>
        <taxon>Dikarya</taxon>
        <taxon>Basidiomycota</taxon>
        <taxon>Agaricomycotina</taxon>
        <taxon>Agaricomycetes</taxon>
        <taxon>Sistotremastrales</taxon>
        <taxon>Sistotremastraceae</taxon>
        <taxon>Sistotremastrum</taxon>
    </lineage>
</organism>
<proteinExistence type="predicted"/>
<feature type="region of interest" description="Disordered" evidence="1">
    <location>
        <begin position="1"/>
        <end position="20"/>
    </location>
</feature>
<dbReference type="Proteomes" id="UP000076798">
    <property type="component" value="Unassembled WGS sequence"/>
</dbReference>
<evidence type="ECO:0000313" key="3">
    <source>
        <dbReference type="Proteomes" id="UP000076798"/>
    </source>
</evidence>
<keyword evidence="3" id="KW-1185">Reference proteome</keyword>
<feature type="region of interest" description="Disordered" evidence="1">
    <location>
        <begin position="156"/>
        <end position="247"/>
    </location>
</feature>
<accession>A0A165ZDY9</accession>
<dbReference type="PANTHER" id="PTHR12459">
    <property type="entry name" value="TRANSMEMBRANE PROTEIN 135-RELATED"/>
    <property type="match status" value="1"/>
</dbReference>
<dbReference type="InterPro" id="IPR026749">
    <property type="entry name" value="Tmem135"/>
</dbReference>
<sequence length="630" mass="70009">MSLPTPSTSKRPRKPISRTPSFLLTTPRRAVASFENLVALANDQERLREARKIIWRDRGDPVVEVTNLEECLDHALKGGIRAGTLGFGIRGGVNLFILLFRIVRTRQLKFSLVLHAVFGKDTWRFAAMLGSFTGLYRFILNALPILIPAPIISRPPLLPTNSTPGSGTRTRTRKRTRKVGFTTAEPESPDADGDSPNSEEDSPILPSLTETNGYTEPPTPLLTLSGSTPTSGDKPPQTRETLEPRSSHLTVRAQFLRKKTKRWHAVLAGLIAGGVGVSFEARSRRLVIAQQMFVRGLQGGYRAYTRDRGIQIPHGDVLVFALCCGQILYAFLLRPDTIPRSYVSWIQAASMTVGPETVSMNRDLVRDGKFKFEDIQFLIDSPKSSAKSKAYLMARLAAAKAGDFGAHVAPCEAVHPWLDRCLDVPLERFWTVFRWMIPVYGALHTIPMVLFKRHAVFQEPGKMFLRAFLGTGRSAAFLGTFVLIYQTYFCAKHNLYNYLTQPTHSSTSLMPSLQPLFTRLSQILPPSLIALLISKPSFFLGGLLSGLSLFIEDPHRRPELAMYVLPKGLESVWKVARGKGLVPKEYLRGRLGESVLCALGMGVVMGVYQNEPHALSGLVRRVLYQFIGPN</sequence>
<evidence type="ECO:0000256" key="1">
    <source>
        <dbReference type="SAM" id="MobiDB-lite"/>
    </source>
</evidence>
<dbReference type="EMBL" id="KV428193">
    <property type="protein sequence ID" value="KZT34212.1"/>
    <property type="molecule type" value="Genomic_DNA"/>
</dbReference>
<gene>
    <name evidence="2" type="ORF">SISSUDRAFT_1065491</name>
</gene>
<feature type="compositionally biased region" description="Low complexity" evidence="1">
    <location>
        <begin position="221"/>
        <end position="232"/>
    </location>
</feature>
<dbReference type="OrthoDB" id="291792at2759"/>
<evidence type="ECO:0000313" key="2">
    <source>
        <dbReference type="EMBL" id="KZT34212.1"/>
    </source>
</evidence>
<protein>
    <recommendedName>
        <fullName evidence="4">Transmembrane protein 135 N-terminal domain-containing protein</fullName>
    </recommendedName>
</protein>
<reference evidence="2 3" key="1">
    <citation type="journal article" date="2016" name="Mol. Biol. Evol.">
        <title>Comparative Genomics of Early-Diverging Mushroom-Forming Fungi Provides Insights into the Origins of Lignocellulose Decay Capabilities.</title>
        <authorList>
            <person name="Nagy L.G."/>
            <person name="Riley R."/>
            <person name="Tritt A."/>
            <person name="Adam C."/>
            <person name="Daum C."/>
            <person name="Floudas D."/>
            <person name="Sun H."/>
            <person name="Yadav J.S."/>
            <person name="Pangilinan J."/>
            <person name="Larsson K.H."/>
            <person name="Matsuura K."/>
            <person name="Barry K."/>
            <person name="Labutti K."/>
            <person name="Kuo R."/>
            <person name="Ohm R.A."/>
            <person name="Bhattacharya S.S."/>
            <person name="Shirouzu T."/>
            <person name="Yoshinaga Y."/>
            <person name="Martin F.M."/>
            <person name="Grigoriev I.V."/>
            <person name="Hibbett D.S."/>
        </authorList>
    </citation>
    <scope>NUCLEOTIDE SEQUENCE [LARGE SCALE GENOMIC DNA]</scope>
    <source>
        <strain evidence="2 3">HHB10207 ss-3</strain>
    </source>
</reference>
<dbReference type="AlphaFoldDB" id="A0A165ZDY9"/>
<dbReference type="PANTHER" id="PTHR12459:SF6">
    <property type="entry name" value="GB|AAD46013.1"/>
    <property type="match status" value="1"/>
</dbReference>